<dbReference type="InterPro" id="IPR050749">
    <property type="entry name" value="Glycosyl_Hydrolase_47"/>
</dbReference>
<dbReference type="RefSeq" id="XP_068364992.1">
    <property type="nucleotide sequence ID" value="XM_068500246.1"/>
</dbReference>
<keyword evidence="7" id="KW-0472">Membrane</keyword>
<keyword evidence="7" id="KW-0812">Transmembrane</keyword>
<dbReference type="VEuPathDB" id="TrichDB:TRFO_18538"/>
<dbReference type="InterPro" id="IPR001382">
    <property type="entry name" value="Glyco_hydro_47"/>
</dbReference>
<dbReference type="GO" id="GO:0016020">
    <property type="term" value="C:membrane"/>
    <property type="evidence" value="ECO:0007669"/>
    <property type="project" value="InterPro"/>
</dbReference>
<dbReference type="AlphaFoldDB" id="A0A1J4KLN7"/>
<evidence type="ECO:0000256" key="5">
    <source>
        <dbReference type="ARBA" id="ARBA00023157"/>
    </source>
</evidence>
<dbReference type="InterPro" id="IPR036026">
    <property type="entry name" value="Seven-hairpin_glycosidases"/>
</dbReference>
<dbReference type="EMBL" id="MLAK01000577">
    <property type="protein sequence ID" value="OHT11856.1"/>
    <property type="molecule type" value="Genomic_DNA"/>
</dbReference>
<keyword evidence="7" id="KW-1133">Transmembrane helix</keyword>
<dbReference type="PANTHER" id="PTHR11742">
    <property type="entry name" value="MANNOSYL-OLIGOSACCHARIDE ALPHA-1,2-MANNOSIDASE-RELATED"/>
    <property type="match status" value="1"/>
</dbReference>
<evidence type="ECO:0000256" key="3">
    <source>
        <dbReference type="ARBA" id="ARBA00007658"/>
    </source>
</evidence>
<proteinExistence type="inferred from homology"/>
<evidence type="ECO:0008006" key="10">
    <source>
        <dbReference type="Google" id="ProtNLM"/>
    </source>
</evidence>
<evidence type="ECO:0000313" key="9">
    <source>
        <dbReference type="Proteomes" id="UP000179807"/>
    </source>
</evidence>
<comment type="caution">
    <text evidence="8">The sequence shown here is derived from an EMBL/GenBank/DDBJ whole genome shotgun (WGS) entry which is preliminary data.</text>
</comment>
<evidence type="ECO:0000256" key="1">
    <source>
        <dbReference type="ARBA" id="ARBA00001913"/>
    </source>
</evidence>
<gene>
    <name evidence="8" type="ORF">TRFO_18538</name>
</gene>
<dbReference type="GO" id="GO:0005783">
    <property type="term" value="C:endoplasmic reticulum"/>
    <property type="evidence" value="ECO:0007669"/>
    <property type="project" value="TreeGrafter"/>
</dbReference>
<evidence type="ECO:0000256" key="6">
    <source>
        <dbReference type="SAM" id="Coils"/>
    </source>
</evidence>
<accession>A0A1J4KLN7</accession>
<keyword evidence="5" id="KW-1015">Disulfide bond</keyword>
<dbReference type="Proteomes" id="UP000179807">
    <property type="component" value="Unassembled WGS sequence"/>
</dbReference>
<keyword evidence="4" id="KW-0378">Hydrolase</keyword>
<evidence type="ECO:0000256" key="2">
    <source>
        <dbReference type="ARBA" id="ARBA00004922"/>
    </source>
</evidence>
<dbReference type="Pfam" id="PF01532">
    <property type="entry name" value="Glyco_hydro_47"/>
    <property type="match status" value="1"/>
</dbReference>
<dbReference type="InterPro" id="IPR012341">
    <property type="entry name" value="6hp_glycosidase-like_sf"/>
</dbReference>
<sequence>MRINRKNRNHLICNNTFTDLIMIFIASACICSIFISFFLFSHIPISENHNLNLDHDRKENHNLNLEKNKNQENSNKSKAQVEIIPLIDDENLSFENRIRNAAEFAFTSFLNHCQNSDEIRPISGQCLNLYGFYSSIVESLESLYLLNLTKLYKTAKSIISQNFKCQSFTQNINHDELMNRGIASLIGTYLVTRDKSFLKLAENCMHLIFEIEQKYYFPRPIINFQTKEGYDREWENGTSIHDIVSGLPEILSLYKITKKQIFLDYSKKLVSKLLKSNKQCIFFDSMTGVNKSDVEMNNNAFKSYFDILNMCDSLKIESINIKQLLSEQFSQTKFYQDQYDPILRIIDEDISYYSRRASTNDNFEFEAKYVRNLLLNNRDKNEITEIFRTIFNKTKSGNGFSGISFSNKNNQRKIDIQPSSFFGDWLNTAAHLLKENSSFWNESVFNVRGHLLSF</sequence>
<keyword evidence="6" id="KW-0175">Coiled coil</keyword>
<comment type="cofactor">
    <cofactor evidence="1">
        <name>Ca(2+)</name>
        <dbReference type="ChEBI" id="CHEBI:29108"/>
    </cofactor>
</comment>
<dbReference type="GO" id="GO:0005975">
    <property type="term" value="P:carbohydrate metabolic process"/>
    <property type="evidence" value="ECO:0007669"/>
    <property type="project" value="InterPro"/>
</dbReference>
<organism evidence="8 9">
    <name type="scientific">Tritrichomonas foetus</name>
    <dbReference type="NCBI Taxonomy" id="1144522"/>
    <lineage>
        <taxon>Eukaryota</taxon>
        <taxon>Metamonada</taxon>
        <taxon>Parabasalia</taxon>
        <taxon>Tritrichomonadida</taxon>
        <taxon>Tritrichomonadidae</taxon>
        <taxon>Tritrichomonas</taxon>
    </lineage>
</organism>
<reference evidence="8" key="1">
    <citation type="submission" date="2016-10" db="EMBL/GenBank/DDBJ databases">
        <authorList>
            <person name="Benchimol M."/>
            <person name="Almeida L.G."/>
            <person name="Vasconcelos A.T."/>
            <person name="Perreira-Neves A."/>
            <person name="Rosa I.A."/>
            <person name="Tasca T."/>
            <person name="Bogo M.R."/>
            <person name="de Souza W."/>
        </authorList>
    </citation>
    <scope>NUCLEOTIDE SEQUENCE [LARGE SCALE GENOMIC DNA]</scope>
    <source>
        <strain evidence="8">K</strain>
    </source>
</reference>
<dbReference type="GO" id="GO:0005509">
    <property type="term" value="F:calcium ion binding"/>
    <property type="evidence" value="ECO:0007669"/>
    <property type="project" value="InterPro"/>
</dbReference>
<protein>
    <recommendedName>
        <fullName evidence="10">Alpha-1,2-Mannosidase</fullName>
    </recommendedName>
</protein>
<dbReference type="PANTHER" id="PTHR11742:SF6">
    <property type="entry name" value="MANNOSYL-OLIGOSACCHARIDE ALPHA-1,2-MANNOSIDASE IA-RELATED"/>
    <property type="match status" value="1"/>
</dbReference>
<dbReference type="GO" id="GO:0004571">
    <property type="term" value="F:mannosyl-oligosaccharide 1,2-alpha-mannosidase activity"/>
    <property type="evidence" value="ECO:0007669"/>
    <property type="project" value="InterPro"/>
</dbReference>
<dbReference type="GeneID" id="94834950"/>
<evidence type="ECO:0000256" key="7">
    <source>
        <dbReference type="SAM" id="Phobius"/>
    </source>
</evidence>
<dbReference type="SUPFAM" id="SSF48225">
    <property type="entry name" value="Seven-hairpin glycosidases"/>
    <property type="match status" value="1"/>
</dbReference>
<keyword evidence="9" id="KW-1185">Reference proteome</keyword>
<evidence type="ECO:0000256" key="4">
    <source>
        <dbReference type="ARBA" id="ARBA00022801"/>
    </source>
</evidence>
<comment type="similarity">
    <text evidence="3">Belongs to the glycosyl hydrolase 47 family.</text>
</comment>
<evidence type="ECO:0000313" key="8">
    <source>
        <dbReference type="EMBL" id="OHT11856.1"/>
    </source>
</evidence>
<feature type="coiled-coil region" evidence="6">
    <location>
        <begin position="55"/>
        <end position="82"/>
    </location>
</feature>
<name>A0A1J4KLN7_9EUKA</name>
<comment type="pathway">
    <text evidence="2">Protein modification; protein glycosylation.</text>
</comment>
<feature type="transmembrane region" description="Helical" evidence="7">
    <location>
        <begin position="20"/>
        <end position="40"/>
    </location>
</feature>
<dbReference type="Gene3D" id="1.50.10.10">
    <property type="match status" value="1"/>
</dbReference>